<evidence type="ECO:0000256" key="6">
    <source>
        <dbReference type="ARBA" id="ARBA00029588"/>
    </source>
</evidence>
<dbReference type="InterPro" id="IPR003323">
    <property type="entry name" value="OTU_dom"/>
</dbReference>
<dbReference type="SUPFAM" id="SSF52540">
    <property type="entry name" value="P-loop containing nucleoside triphosphate hydrolases"/>
    <property type="match status" value="1"/>
</dbReference>
<evidence type="ECO:0000313" key="13">
    <source>
        <dbReference type="RefSeq" id="XP_019614119.1"/>
    </source>
</evidence>
<dbReference type="GeneID" id="109462064"/>
<dbReference type="OrthoDB" id="676979at2759"/>
<evidence type="ECO:0000256" key="5">
    <source>
        <dbReference type="ARBA" id="ARBA00023907"/>
    </source>
</evidence>
<proteinExistence type="predicted"/>
<dbReference type="KEGG" id="bbel:109462064"/>
<sequence>MGVDLSTYRARIGCFRNPAFGPLCCWQSCLLVWMAISQLMLKLAGDVEENPGPRQQNATRAAISTIEDRLIRKEWNIMGKRTLLTLDLSREYHSSPTSLTELPKEVFELKELEALDLRNNKNINISHQLIKLPNLKVLCLDAGFFDTVPAAVIKLPQLEMLILSNNENITLPDEMSGLTNLTVLVLDSCNLDTLPPVVLKLTNLQVLDLSENMQLSLPDELNGLINLKVLRLRDCNLDTVPLAVLKLPQLEELDLFQNSGIHLPDGLAGLTNMRVLELGLTGMETVPPAVLKLPQLEELDLSLNIGIHLPDGLAGLTNIRVLKLQMTDMTIVPPVVCRLIQLERLHLLGNQLQTLPAEIGQLTNVKHMDLSWCKLRTLPPEVWGLTQLEWLDLRSNQLQTLPAEIGQLTTLCHMDVSDNPLIKPPTEVCRQGIAAVRQYFDELARSEERISAHMKVVFLGETMAGKTSLVRTLCSGKSTLTEEEDRTHCVEITKWETNDNITFEVYDFGGHDVYHLTHQFFLTPDAFYLLLVNLQTYRCSEERYTEAVGFWLDTLNARVPGAVVSIVGSKKDLCRPEEVETKTKDVQARIKLQSEMWEKEQRQIRTIDIGQHQIRGKILLKPGLRIIGDTLDLCVSVKPKSRFLELLSWQRRSWVKFNDFLLETANNDDLFPTLKRILPRTWVEFEQLAIVQRQSFNEASEQTNETYFTVKLSPKEEIQQPTQHWLTMTDCKRMGQLAGLSPERLEPVLSYLQQVGTILRYTDIPELKDFVFHDPPALIELFKDLFHHNISDLFSTHRLSHFTSAQLSTFQSDLCDCGLIRKEVMTCLLPPNVNPDIITALMQHFGLCFEVQAKDNADPSKHTHQYKIPWYLHKQMPEELTSVWPKDVPKEQEQLQLMCNITGFCPRGLFQRFSVRIHTLVKDRIDWKDGVMAYRQDYPVLVCSKPVADDTYITIATRGRLDQADEMWGVVHPLLEVLVQLLQEWPGVLYSLHVTCAHCIKAGLDRPYQHELRDRTAEDGRDVRCPRVKKTASTSADLVYRPARLSVRYFKLEISQDHDTPGNPPNKLKDVKDEVVGTSRVSDELDVLKWLLTEVKASHDAYEDNRNRLASHVSKLGLTFRAEVPGDGNCMFHAMSDQVLRTEGKHKGHLQLREEAVRHLRRNPHNAHGDHFRNFISNQSWEVYLENMSRDGTWGDHVILQAMADMLVRDVIIVSSVEADNYVTTLRPQTGSPPRAARPLLLGHYAENHYASLDETQSGGKPVVLLVNDEFGTSKGGISTVNGQLRDLLTSAGAKVLITVLNATEEEQQEALKHGTDLVLPISLKGDKGPPELIWLTEDHEFRYPNLPPDISVIVGHADVTSTAARNIRKGRFPSAKFILFNHVMPEDTEHYKSLERTMSIGDKMKAIREDTEEADVVFSVGQTMHDYYQNQIRLSRPHHLFLPKPSDIFSQMDVTYVKTKTKVVLCVGRVKGVEKLKGYDLVAKAMAIVIERCGALEERLDVRLRVRGISAEDFPESKRIIQANIEKGTFHFTPLKYDTQEELSKDFQEAHLVLMPSRAEPFGLVGLEAIAAGVPVLVSGKSGLAEFLQSRGAEFSRLIVDIDGSDDVVAKELAERIINILKGGQEEFQAAKRLKDKLLASEYWNDAHRKFLEECGIPQ</sequence>
<dbReference type="PROSITE" id="PS51424">
    <property type="entry name" value="ROC"/>
    <property type="match status" value="1"/>
</dbReference>
<dbReference type="InterPro" id="IPR001611">
    <property type="entry name" value="Leu-rich_rpt"/>
</dbReference>
<dbReference type="InterPro" id="IPR032675">
    <property type="entry name" value="LRR_dom_sf"/>
</dbReference>
<dbReference type="Gene3D" id="3.90.70.80">
    <property type="match status" value="1"/>
</dbReference>
<keyword evidence="3" id="KW-0547">Nucleotide-binding</keyword>
<dbReference type="Pfam" id="PF13855">
    <property type="entry name" value="LRR_8"/>
    <property type="match status" value="2"/>
</dbReference>
<dbReference type="InterPro" id="IPR038765">
    <property type="entry name" value="Papain-like_cys_pep_sf"/>
</dbReference>
<feature type="domain" description="OTU" evidence="10">
    <location>
        <begin position="1119"/>
        <end position="1256"/>
    </location>
</feature>
<dbReference type="Gene3D" id="3.40.50.300">
    <property type="entry name" value="P-loop containing nucleotide triphosphate hydrolases"/>
    <property type="match status" value="1"/>
</dbReference>
<keyword evidence="12" id="KW-1185">Reference proteome</keyword>
<dbReference type="FunFam" id="3.40.50.2000:FF:000190">
    <property type="entry name" value="Uncharacterized protein"/>
    <property type="match status" value="1"/>
</dbReference>
<reference evidence="13" key="1">
    <citation type="submission" date="2025-08" db="UniProtKB">
        <authorList>
            <consortium name="RefSeq"/>
        </authorList>
    </citation>
    <scope>IDENTIFICATION</scope>
    <source>
        <tissue evidence="13">Gonad</tissue>
    </source>
</reference>
<dbReference type="Pfam" id="PF20706">
    <property type="entry name" value="GT4-conflict"/>
    <property type="match status" value="1"/>
</dbReference>
<dbReference type="Gene3D" id="3.30.70.1390">
    <property type="entry name" value="ROC domain from the Parkinson's disease-associated leucine-rich repeat kinase 2"/>
    <property type="match status" value="1"/>
</dbReference>
<evidence type="ECO:0000256" key="4">
    <source>
        <dbReference type="ARBA" id="ARBA00022807"/>
    </source>
</evidence>
<evidence type="ECO:0000256" key="8">
    <source>
        <dbReference type="ARBA" id="ARBA00032455"/>
    </source>
</evidence>
<dbReference type="RefSeq" id="XP_019614119.1">
    <property type="nucleotide sequence ID" value="XM_019758560.1"/>
</dbReference>
<dbReference type="InterPro" id="IPR020859">
    <property type="entry name" value="ROC"/>
</dbReference>
<evidence type="ECO:0000256" key="7">
    <source>
        <dbReference type="ARBA" id="ARBA00029998"/>
    </source>
</evidence>
<dbReference type="GO" id="GO:0009966">
    <property type="term" value="P:regulation of signal transduction"/>
    <property type="evidence" value="ECO:0007669"/>
    <property type="project" value="UniProtKB-ARBA"/>
</dbReference>
<dbReference type="InterPro" id="IPR057263">
    <property type="entry name" value="COR-B"/>
</dbReference>
<dbReference type="GO" id="GO:0008234">
    <property type="term" value="F:cysteine-type peptidase activity"/>
    <property type="evidence" value="ECO:0007669"/>
    <property type="project" value="UniProtKB-KW"/>
</dbReference>
<accession>A0A6P4XU04</accession>
<dbReference type="InterPro" id="IPR050216">
    <property type="entry name" value="LRR_domain-containing"/>
</dbReference>
<dbReference type="GO" id="GO:0000166">
    <property type="term" value="F:nucleotide binding"/>
    <property type="evidence" value="ECO:0007669"/>
    <property type="project" value="UniProtKB-KW"/>
</dbReference>
<dbReference type="PANTHER" id="PTHR48051:SF54">
    <property type="entry name" value="LEUCINE-RICH REPEAT-CONTAINING PROTEIN"/>
    <property type="match status" value="1"/>
</dbReference>
<dbReference type="SUPFAM" id="SSF54001">
    <property type="entry name" value="Cysteine proteinases"/>
    <property type="match status" value="1"/>
</dbReference>
<name>A0A6P4XU04_BRABE</name>
<dbReference type="SUPFAM" id="SSF52058">
    <property type="entry name" value="L domain-like"/>
    <property type="match status" value="1"/>
</dbReference>
<feature type="signal peptide" evidence="9">
    <location>
        <begin position="1"/>
        <end position="44"/>
    </location>
</feature>
<evidence type="ECO:0000256" key="3">
    <source>
        <dbReference type="ARBA" id="ARBA00022741"/>
    </source>
</evidence>
<evidence type="ECO:0000256" key="1">
    <source>
        <dbReference type="ARBA" id="ARBA00022614"/>
    </source>
</evidence>
<dbReference type="Pfam" id="PF02338">
    <property type="entry name" value="OTU"/>
    <property type="match status" value="1"/>
</dbReference>
<protein>
    <recommendedName>
        <fullName evidence="5">Leucine-rich repeat protein SHOC-2</fullName>
    </recommendedName>
    <alternativeName>
        <fullName evidence="8">Protein soc-2 homolog</fullName>
    </alternativeName>
    <alternativeName>
        <fullName evidence="6 7">protein Sur-8 homolog</fullName>
    </alternativeName>
</protein>
<gene>
    <name evidence="13" type="primary">LOC109462064</name>
</gene>
<dbReference type="Gene3D" id="3.40.50.2000">
    <property type="entry name" value="Glycogen Phosphorylase B"/>
    <property type="match status" value="1"/>
</dbReference>
<dbReference type="PROSITE" id="PS51450">
    <property type="entry name" value="LRR"/>
    <property type="match status" value="1"/>
</dbReference>
<evidence type="ECO:0000313" key="12">
    <source>
        <dbReference type="Proteomes" id="UP000515135"/>
    </source>
</evidence>
<dbReference type="Proteomes" id="UP000515135">
    <property type="component" value="Unplaced"/>
</dbReference>
<keyword evidence="4" id="KW-0378">Hydrolase</keyword>
<keyword evidence="4" id="KW-0788">Thiol protease</keyword>
<dbReference type="CDD" id="cd03801">
    <property type="entry name" value="GT4_PimA-like"/>
    <property type="match status" value="1"/>
</dbReference>
<dbReference type="SUPFAM" id="SSF53756">
    <property type="entry name" value="UDP-Glycosyltransferase/glycogen phosphorylase"/>
    <property type="match status" value="1"/>
</dbReference>
<dbReference type="InterPro" id="IPR027417">
    <property type="entry name" value="P-loop_NTPase"/>
</dbReference>
<dbReference type="InterPro" id="IPR003591">
    <property type="entry name" value="Leu-rich_rpt_typical-subtyp"/>
</dbReference>
<feature type="domain" description="Roc" evidence="11">
    <location>
        <begin position="447"/>
        <end position="631"/>
    </location>
</feature>
<keyword evidence="9" id="KW-0732">Signal</keyword>
<dbReference type="CDD" id="cd22758">
    <property type="entry name" value="OTU_232R-like"/>
    <property type="match status" value="1"/>
</dbReference>
<evidence type="ECO:0000256" key="9">
    <source>
        <dbReference type="SAM" id="SignalP"/>
    </source>
</evidence>
<dbReference type="Gene3D" id="3.30.310.200">
    <property type="match status" value="1"/>
</dbReference>
<keyword evidence="1" id="KW-0433">Leucine-rich repeat</keyword>
<organism evidence="12 13">
    <name type="scientific">Branchiostoma belcheri</name>
    <name type="common">Amphioxus</name>
    <dbReference type="NCBI Taxonomy" id="7741"/>
    <lineage>
        <taxon>Eukaryota</taxon>
        <taxon>Metazoa</taxon>
        <taxon>Chordata</taxon>
        <taxon>Cephalochordata</taxon>
        <taxon>Leptocardii</taxon>
        <taxon>Amphioxiformes</taxon>
        <taxon>Branchiostomatidae</taxon>
        <taxon>Branchiostoma</taxon>
    </lineage>
</organism>
<dbReference type="PROSITE" id="PS50802">
    <property type="entry name" value="OTU"/>
    <property type="match status" value="1"/>
</dbReference>
<dbReference type="Gene3D" id="3.80.10.10">
    <property type="entry name" value="Ribonuclease Inhibitor"/>
    <property type="match status" value="1"/>
</dbReference>
<dbReference type="SMART" id="SM00369">
    <property type="entry name" value="LRR_TYP"/>
    <property type="match status" value="8"/>
</dbReference>
<evidence type="ECO:0000256" key="2">
    <source>
        <dbReference type="ARBA" id="ARBA00022737"/>
    </source>
</evidence>
<dbReference type="PANTHER" id="PTHR48051">
    <property type="match status" value="1"/>
</dbReference>
<evidence type="ECO:0000259" key="10">
    <source>
        <dbReference type="PROSITE" id="PS50802"/>
    </source>
</evidence>
<feature type="chain" id="PRO_5028206411" description="Leucine-rich repeat protein SHOC-2" evidence="9">
    <location>
        <begin position="45"/>
        <end position="1660"/>
    </location>
</feature>
<evidence type="ECO:0000259" key="11">
    <source>
        <dbReference type="PROSITE" id="PS51424"/>
    </source>
</evidence>
<keyword evidence="4" id="KW-0645">Protease</keyword>
<dbReference type="Pfam" id="PF08477">
    <property type="entry name" value="Roc"/>
    <property type="match status" value="1"/>
</dbReference>
<dbReference type="Pfam" id="PF25497">
    <property type="entry name" value="COR-B"/>
    <property type="match status" value="1"/>
</dbReference>
<keyword evidence="2" id="KW-0677">Repeat</keyword>
<dbReference type="GO" id="GO:0005737">
    <property type="term" value="C:cytoplasm"/>
    <property type="evidence" value="ECO:0007669"/>
    <property type="project" value="TreeGrafter"/>
</dbReference>